<feature type="domain" description="PNPLA" evidence="10">
    <location>
        <begin position="469"/>
        <end position="648"/>
    </location>
</feature>
<feature type="active site" description="Proton acceptor" evidence="8">
    <location>
        <position position="635"/>
    </location>
</feature>
<dbReference type="EC" id="3.1.1.4" evidence="1"/>
<keyword evidence="4 7" id="KW-0040">ANK repeat</keyword>
<feature type="short sequence motif" description="DGA/G" evidence="8">
    <location>
        <begin position="635"/>
        <end position="637"/>
    </location>
</feature>
<dbReference type="InterPro" id="IPR016035">
    <property type="entry name" value="Acyl_Trfase/lysoPLipase"/>
</dbReference>
<feature type="short sequence motif" description="GXGXXG" evidence="8">
    <location>
        <begin position="473"/>
        <end position="478"/>
    </location>
</feature>
<sequence length="789" mass="86975">MLAQGIRVLRSLISSETPPNKVMETRLDLYTTREIHSDEDGLVLYLPTPVTQKTKGNPNYEIVLKKSVAPNLQPCFSLFRSQDAEESEQKFSIYKGKISPFVEAAKEMLNVQGVQKLCDALSEHPNWTLAHLAAHFATHDLLSDQKHQHLLNLTDADTGMSPLQVAVTTLNAKTVEVLVSENCPLHHLDHHGNSAFHYAANTTKTIVEALGEAPRELVNGRNRTGCTPLHLACLADKLDCVRALLLAGADVDAAAARSRHLDRPDTVCDYLREDHKEFYADDAKTGGAPLHWANSKGVIEALVEAECDVNAVNFERKTAMHVMIESDRMECLFTLLIHDANGNLGDKDGNRPIHLAVINDNPPALQALIAFGVDLDAPNDYGETPRHLITPAHDPKLLHYLAAVGAKRCSRKTEKCTEGCSPNGTNDGKANAKRATTTTDQDIINSMLYETTKRAIKLTRKTKTGGRLLCLDGGGIRGLVHIQTLIELEKVIGKPIQDSFDWMAGTSTGGVLALAIATGKTLKECLCLYFRLKDKAFVGTRPYSSKNLEDILKGIFGTDTHMADIKKPRIMITGALADRKPIQLQLFRTYESAIDILRDSTDELTRRSDEQIVWKVSRATGAAPTYFRAFGRYLDGGLIANNPTLDALTEIQEHTAALKSKGRKKEARPVTVVVSLGTGLVRVANVKVVDVVRPASIWDGVKLVSGISFLGTILLDQATTSEGRHIDRARAWCAAIQVPYFRFSPEMSEEVVMDEKSNEKLCKMLWETKVYMHEQLDVMKELAGLINKG</sequence>
<dbReference type="SUPFAM" id="SSF52151">
    <property type="entry name" value="FabD/lysophospholipase-like"/>
    <property type="match status" value="1"/>
</dbReference>
<evidence type="ECO:0000256" key="1">
    <source>
        <dbReference type="ARBA" id="ARBA00013278"/>
    </source>
</evidence>
<accession>A0A9N9TVJ1</accession>
<dbReference type="AlphaFoldDB" id="A0A9N9TVJ1"/>
<keyword evidence="8" id="KW-0442">Lipid degradation</keyword>
<dbReference type="Pfam" id="PF01734">
    <property type="entry name" value="Patatin"/>
    <property type="match status" value="1"/>
</dbReference>
<dbReference type="EMBL" id="OU900097">
    <property type="protein sequence ID" value="CAG9861353.1"/>
    <property type="molecule type" value="Genomic_DNA"/>
</dbReference>
<dbReference type="Proteomes" id="UP001153712">
    <property type="component" value="Chromosome 4"/>
</dbReference>
<dbReference type="PANTHER" id="PTHR24139">
    <property type="entry name" value="CALCIUM-INDEPENDENT PHOSPHOLIPASE A2"/>
    <property type="match status" value="1"/>
</dbReference>
<evidence type="ECO:0000259" key="10">
    <source>
        <dbReference type="PROSITE" id="PS51635"/>
    </source>
</evidence>
<dbReference type="GO" id="GO:2000304">
    <property type="term" value="P:positive regulation of ceramide biosynthetic process"/>
    <property type="evidence" value="ECO:0007669"/>
    <property type="project" value="TreeGrafter"/>
</dbReference>
<comment type="catalytic activity">
    <reaction evidence="6">
        <text>a 1,2-diacyl-sn-glycero-3-phosphocholine + H2O = a 1-acyl-sn-glycero-3-phosphocholine + a fatty acid + H(+)</text>
        <dbReference type="Rhea" id="RHEA:15801"/>
        <dbReference type="ChEBI" id="CHEBI:15377"/>
        <dbReference type="ChEBI" id="CHEBI:15378"/>
        <dbReference type="ChEBI" id="CHEBI:28868"/>
        <dbReference type="ChEBI" id="CHEBI:57643"/>
        <dbReference type="ChEBI" id="CHEBI:58168"/>
        <dbReference type="EC" id="3.1.1.4"/>
    </reaction>
    <physiologicalReaction direction="left-to-right" evidence="6">
        <dbReference type="Rhea" id="RHEA:15802"/>
    </physiologicalReaction>
</comment>
<dbReference type="Gene3D" id="3.40.1090.10">
    <property type="entry name" value="Cytosolic phospholipase A2 catalytic domain"/>
    <property type="match status" value="1"/>
</dbReference>
<evidence type="ECO:0000256" key="4">
    <source>
        <dbReference type="ARBA" id="ARBA00023043"/>
    </source>
</evidence>
<dbReference type="CDD" id="cd07212">
    <property type="entry name" value="Pat_PNPLA9"/>
    <property type="match status" value="1"/>
</dbReference>
<evidence type="ECO:0000256" key="3">
    <source>
        <dbReference type="ARBA" id="ARBA00022801"/>
    </source>
</evidence>
<feature type="active site" description="Nucleophile" evidence="8">
    <location>
        <position position="507"/>
    </location>
</feature>
<dbReference type="SUPFAM" id="SSF48403">
    <property type="entry name" value="Ankyrin repeat"/>
    <property type="match status" value="1"/>
</dbReference>
<dbReference type="Pfam" id="PF00023">
    <property type="entry name" value="Ank"/>
    <property type="match status" value="1"/>
</dbReference>
<evidence type="ECO:0000313" key="11">
    <source>
        <dbReference type="EMBL" id="CAG9861353.1"/>
    </source>
</evidence>
<dbReference type="InterPro" id="IPR047148">
    <property type="entry name" value="PLPL9"/>
</dbReference>
<evidence type="ECO:0000256" key="2">
    <source>
        <dbReference type="ARBA" id="ARBA00022737"/>
    </source>
</evidence>
<dbReference type="PROSITE" id="PS50088">
    <property type="entry name" value="ANK_REPEAT"/>
    <property type="match status" value="2"/>
</dbReference>
<dbReference type="InterPro" id="IPR002641">
    <property type="entry name" value="PNPLA_dom"/>
</dbReference>
<evidence type="ECO:0000313" key="12">
    <source>
        <dbReference type="Proteomes" id="UP001153712"/>
    </source>
</evidence>
<dbReference type="Gene3D" id="1.25.40.20">
    <property type="entry name" value="Ankyrin repeat-containing domain"/>
    <property type="match status" value="2"/>
</dbReference>
<dbReference type="PANTHER" id="PTHR24139:SF34">
    <property type="entry name" value="85_88 KDA CALCIUM-INDEPENDENT PHOSPHOLIPASE A2"/>
    <property type="match status" value="1"/>
</dbReference>
<keyword evidence="3 8" id="KW-0378">Hydrolase</keyword>
<dbReference type="PROSITE" id="PS51635">
    <property type="entry name" value="PNPLA"/>
    <property type="match status" value="1"/>
</dbReference>
<evidence type="ECO:0000256" key="6">
    <source>
        <dbReference type="ARBA" id="ARBA00023422"/>
    </source>
</evidence>
<dbReference type="Pfam" id="PF12796">
    <property type="entry name" value="Ank_2"/>
    <property type="match status" value="1"/>
</dbReference>
<dbReference type="InterPro" id="IPR002110">
    <property type="entry name" value="Ankyrin_rpt"/>
</dbReference>
<reference evidence="11" key="1">
    <citation type="submission" date="2022-01" db="EMBL/GenBank/DDBJ databases">
        <authorList>
            <person name="King R."/>
        </authorList>
    </citation>
    <scope>NUCLEOTIDE SEQUENCE</scope>
</reference>
<feature type="repeat" description="ANK" evidence="7">
    <location>
        <begin position="224"/>
        <end position="256"/>
    </location>
</feature>
<feature type="short sequence motif" description="GXSXG" evidence="8">
    <location>
        <begin position="505"/>
        <end position="509"/>
    </location>
</feature>
<keyword evidence="5 8" id="KW-0443">Lipid metabolism</keyword>
<dbReference type="Pfam" id="PF13857">
    <property type="entry name" value="Ank_5"/>
    <property type="match status" value="1"/>
</dbReference>
<dbReference type="PROSITE" id="PS50297">
    <property type="entry name" value="ANK_REP_REGION"/>
    <property type="match status" value="2"/>
</dbReference>
<evidence type="ECO:0000256" key="7">
    <source>
        <dbReference type="PROSITE-ProRule" id="PRU00023"/>
    </source>
</evidence>
<dbReference type="OrthoDB" id="10021675at2759"/>
<keyword evidence="12" id="KW-1185">Reference proteome</keyword>
<feature type="compositionally biased region" description="Polar residues" evidence="9">
    <location>
        <begin position="420"/>
        <end position="434"/>
    </location>
</feature>
<organism evidence="11 12">
    <name type="scientific">Phyllotreta striolata</name>
    <name type="common">Striped flea beetle</name>
    <name type="synonym">Crioceris striolata</name>
    <dbReference type="NCBI Taxonomy" id="444603"/>
    <lineage>
        <taxon>Eukaryota</taxon>
        <taxon>Metazoa</taxon>
        <taxon>Ecdysozoa</taxon>
        <taxon>Arthropoda</taxon>
        <taxon>Hexapoda</taxon>
        <taxon>Insecta</taxon>
        <taxon>Pterygota</taxon>
        <taxon>Neoptera</taxon>
        <taxon>Endopterygota</taxon>
        <taxon>Coleoptera</taxon>
        <taxon>Polyphaga</taxon>
        <taxon>Cucujiformia</taxon>
        <taxon>Chrysomeloidea</taxon>
        <taxon>Chrysomelidae</taxon>
        <taxon>Galerucinae</taxon>
        <taxon>Alticini</taxon>
        <taxon>Phyllotreta</taxon>
    </lineage>
</organism>
<evidence type="ECO:0000256" key="9">
    <source>
        <dbReference type="SAM" id="MobiDB-lite"/>
    </source>
</evidence>
<dbReference type="GO" id="GO:0047499">
    <property type="term" value="F:calcium-independent phospholipase A2 activity"/>
    <property type="evidence" value="ECO:0007669"/>
    <property type="project" value="InterPro"/>
</dbReference>
<feature type="region of interest" description="Disordered" evidence="9">
    <location>
        <begin position="414"/>
        <end position="434"/>
    </location>
</feature>
<proteinExistence type="predicted"/>
<dbReference type="GO" id="GO:0005739">
    <property type="term" value="C:mitochondrion"/>
    <property type="evidence" value="ECO:0007669"/>
    <property type="project" value="TreeGrafter"/>
</dbReference>
<feature type="repeat" description="ANK" evidence="7">
    <location>
        <begin position="348"/>
        <end position="380"/>
    </location>
</feature>
<evidence type="ECO:0000256" key="8">
    <source>
        <dbReference type="PROSITE-ProRule" id="PRU01161"/>
    </source>
</evidence>
<dbReference type="GO" id="GO:0052816">
    <property type="term" value="F:long-chain fatty acyl-CoA hydrolase activity"/>
    <property type="evidence" value="ECO:0007669"/>
    <property type="project" value="TreeGrafter"/>
</dbReference>
<dbReference type="InterPro" id="IPR036770">
    <property type="entry name" value="Ankyrin_rpt-contain_sf"/>
</dbReference>
<name>A0A9N9TVJ1_PHYSR</name>
<protein>
    <recommendedName>
        <fullName evidence="1">phospholipase A2</fullName>
        <ecNumber evidence="1">3.1.1.4</ecNumber>
    </recommendedName>
</protein>
<keyword evidence="2" id="KW-0677">Repeat</keyword>
<gene>
    <name evidence="11" type="ORF">PHYEVI_LOCUS7695</name>
</gene>
<dbReference type="GO" id="GO:0016042">
    <property type="term" value="P:lipid catabolic process"/>
    <property type="evidence" value="ECO:0007669"/>
    <property type="project" value="UniProtKB-UniRule"/>
</dbReference>
<evidence type="ECO:0000256" key="5">
    <source>
        <dbReference type="ARBA" id="ARBA00023098"/>
    </source>
</evidence>
<dbReference type="SMART" id="SM00248">
    <property type="entry name" value="ANK"/>
    <property type="match status" value="6"/>
</dbReference>